<comment type="caution">
    <text evidence="6">Lacks conserved residue(s) required for the propagation of feature annotation.</text>
</comment>
<comment type="function">
    <text evidence="6">May play a role in the formation of lipid droplets (LDs), which are storage organelles at the center of lipid and energy homeostasis. May directly bind to diacylglycerol (DAGs) and triacylglycerol.</text>
</comment>
<dbReference type="PANTHER" id="PTHR23129">
    <property type="entry name" value="ACYL-COENZYME A DIPHOSPHATASE FITM2"/>
    <property type="match status" value="1"/>
</dbReference>
<organism evidence="8 9">
    <name type="scientific">Scomber scombrus</name>
    <name type="common">Atlantic mackerel</name>
    <name type="synonym">Scomber vernalis</name>
    <dbReference type="NCBI Taxonomy" id="13677"/>
    <lineage>
        <taxon>Eukaryota</taxon>
        <taxon>Metazoa</taxon>
        <taxon>Chordata</taxon>
        <taxon>Craniata</taxon>
        <taxon>Vertebrata</taxon>
        <taxon>Euteleostomi</taxon>
        <taxon>Actinopterygii</taxon>
        <taxon>Neopterygii</taxon>
        <taxon>Teleostei</taxon>
        <taxon>Neoteleostei</taxon>
        <taxon>Acanthomorphata</taxon>
        <taxon>Pelagiaria</taxon>
        <taxon>Scombriformes</taxon>
        <taxon>Scombridae</taxon>
        <taxon>Scomber</taxon>
    </lineage>
</organism>
<reference evidence="8 9" key="1">
    <citation type="submission" date="2024-01" db="EMBL/GenBank/DDBJ databases">
        <authorList>
            <person name="Alioto T."/>
            <person name="Alioto T."/>
            <person name="Gomez Garrido J."/>
        </authorList>
    </citation>
    <scope>NUCLEOTIDE SEQUENCE [LARGE SCALE GENOMIC DNA]</scope>
</reference>
<dbReference type="GO" id="GO:0010945">
    <property type="term" value="F:coenzyme A diphosphatase activity"/>
    <property type="evidence" value="ECO:0007669"/>
    <property type="project" value="InterPro"/>
</dbReference>
<evidence type="ECO:0000256" key="3">
    <source>
        <dbReference type="ARBA" id="ARBA00022824"/>
    </source>
</evidence>
<proteinExistence type="inferred from homology"/>
<dbReference type="InterPro" id="IPR019388">
    <property type="entry name" value="FIT"/>
</dbReference>
<keyword evidence="5 6" id="KW-0472">Membrane</keyword>
<dbReference type="InterPro" id="IPR046401">
    <property type="entry name" value="FITM1/2"/>
</dbReference>
<evidence type="ECO:0000313" key="9">
    <source>
        <dbReference type="Proteomes" id="UP001314229"/>
    </source>
</evidence>
<dbReference type="HAMAP" id="MF_03229">
    <property type="entry name" value="FITM1"/>
    <property type="match status" value="1"/>
</dbReference>
<feature type="transmembrane region" description="Helical" evidence="7">
    <location>
        <begin position="103"/>
        <end position="121"/>
    </location>
</feature>
<evidence type="ECO:0000256" key="4">
    <source>
        <dbReference type="ARBA" id="ARBA00022989"/>
    </source>
</evidence>
<evidence type="ECO:0000256" key="7">
    <source>
        <dbReference type="SAM" id="Phobius"/>
    </source>
</evidence>
<dbReference type="Proteomes" id="UP001314229">
    <property type="component" value="Unassembled WGS sequence"/>
</dbReference>
<comment type="subcellular location">
    <subcellularLocation>
        <location evidence="1 6">Endoplasmic reticulum membrane</location>
        <topology evidence="1 6">Multi-pass membrane protein</topology>
    </subcellularLocation>
</comment>
<keyword evidence="4 6" id="KW-1133">Transmembrane helix</keyword>
<evidence type="ECO:0000256" key="1">
    <source>
        <dbReference type="ARBA" id="ARBA00004477"/>
    </source>
</evidence>
<keyword evidence="9" id="KW-1185">Reference proteome</keyword>
<evidence type="ECO:0000256" key="6">
    <source>
        <dbReference type="HAMAP-Rule" id="MF_03229"/>
    </source>
</evidence>
<accession>A0AAV1MYM4</accession>
<comment type="caution">
    <text evidence="8">The sequence shown here is derived from an EMBL/GenBank/DDBJ whole genome shotgun (WGS) entry which is preliminary data.</text>
</comment>
<feature type="transmembrane region" description="Helical" evidence="7">
    <location>
        <begin position="208"/>
        <end position="230"/>
    </location>
</feature>
<evidence type="ECO:0000256" key="2">
    <source>
        <dbReference type="ARBA" id="ARBA00022692"/>
    </source>
</evidence>
<feature type="transmembrane region" description="Helical" evidence="7">
    <location>
        <begin position="35"/>
        <end position="52"/>
    </location>
</feature>
<keyword evidence="3 6" id="KW-0256">Endoplasmic reticulum</keyword>
<dbReference type="GO" id="GO:0005789">
    <property type="term" value="C:endoplasmic reticulum membrane"/>
    <property type="evidence" value="ECO:0007669"/>
    <property type="project" value="UniProtKB-SubCell"/>
</dbReference>
<dbReference type="GO" id="GO:0140042">
    <property type="term" value="P:lipid droplet formation"/>
    <property type="evidence" value="ECO:0007669"/>
    <property type="project" value="UniProtKB-UniRule"/>
</dbReference>
<evidence type="ECO:0000256" key="5">
    <source>
        <dbReference type="ARBA" id="ARBA00023136"/>
    </source>
</evidence>
<feature type="transmembrane region" description="Helical" evidence="7">
    <location>
        <begin position="64"/>
        <end position="83"/>
    </location>
</feature>
<dbReference type="Pfam" id="PF10261">
    <property type="entry name" value="FIT"/>
    <property type="match status" value="1"/>
</dbReference>
<feature type="transmembrane region" description="Helical" evidence="7">
    <location>
        <begin position="242"/>
        <end position="268"/>
    </location>
</feature>
<name>A0AAV1MYM4_SCOSC</name>
<gene>
    <name evidence="6" type="primary">FITM1</name>
    <name evidence="6" type="synonym">FIT1</name>
    <name evidence="8" type="ORF">FSCOSCO3_A021306</name>
</gene>
<dbReference type="HAMAP" id="MF_03230">
    <property type="entry name" value="FITM2"/>
    <property type="match status" value="1"/>
</dbReference>
<dbReference type="GO" id="GO:0008654">
    <property type="term" value="P:phospholipid biosynthetic process"/>
    <property type="evidence" value="ECO:0007669"/>
    <property type="project" value="InterPro"/>
</dbReference>
<comment type="similarity">
    <text evidence="6">Belongs to the FIT family. FIT1 subfamily.</text>
</comment>
<dbReference type="InterPro" id="IPR046402">
    <property type="entry name" value="FIT1"/>
</dbReference>
<protein>
    <recommendedName>
        <fullName evidence="6">Fat storage-inducing transmembrane protein 1 homolog</fullName>
    </recommendedName>
    <alternativeName>
        <fullName evidence="6">FITM1-like protein</fullName>
    </alternativeName>
    <alternativeName>
        <fullName evidence="6">Fat-inducing protein 1</fullName>
    </alternativeName>
</protein>
<keyword evidence="2 6" id="KW-0812">Transmembrane</keyword>
<sequence>MDLKSENSSNGWTTTDINLEKLHKIATELILPGRFLFRLLNGALVFVTNLMARILGSNPVRRHFHLMLSAVVLFGPVLSFWASKYSIFANSNHYLYRKFLKSTWGWTCIFTASFILLLSLSARHSLSLCLRHLSRIGLVGLLWWVCKRLLTLLEDASGTCYEPMASAEDTQSSASSGQTLLLLHEDQTKASCLRAHMLWRGYEVSQDVLILCLCCLLLVEELSVFGPCLARAKPQQRSPGGPLRFVFLLCVVLLAVWISLLLCLLTHFPTFPAQQLGGALGYLGWRGLYQGWYRLKPSWGCPGLPGEGLLTTTYGDGQAQ</sequence>
<dbReference type="PANTHER" id="PTHR23129:SF3">
    <property type="entry name" value="FAT STORAGE-INDUCING TRANSMEMBRANE PROTEIN 1"/>
    <property type="match status" value="1"/>
</dbReference>
<dbReference type="AlphaFoldDB" id="A0AAV1MYM4"/>
<evidence type="ECO:0000313" key="8">
    <source>
        <dbReference type="EMBL" id="CAK6951920.1"/>
    </source>
</evidence>
<dbReference type="EMBL" id="CAWUFR010000008">
    <property type="protein sequence ID" value="CAK6951920.1"/>
    <property type="molecule type" value="Genomic_DNA"/>
</dbReference>